<reference evidence="4 5" key="1">
    <citation type="submission" date="2018-06" db="EMBL/GenBank/DDBJ databases">
        <authorList>
            <consortium name="Pathogen Informatics"/>
            <person name="Doyle S."/>
        </authorList>
    </citation>
    <scope>NUCLEOTIDE SEQUENCE [LARGE SCALE GENOMIC DNA]</scope>
    <source>
        <strain evidence="4 5">NCTC10283</strain>
    </source>
</reference>
<dbReference type="OrthoDB" id="9128717at2"/>
<keyword evidence="5" id="KW-1185">Reference proteome</keyword>
<dbReference type="InterPro" id="IPR021150">
    <property type="entry name" value="Ubiq_cyt_c_chap"/>
</dbReference>
<gene>
    <name evidence="4" type="ORF">NCTC10283_01615</name>
</gene>
<protein>
    <submittedName>
        <fullName evidence="4">Uncharacterized protein conserved in bacteria</fullName>
    </submittedName>
</protein>
<accession>A0A376BT83</accession>
<comment type="similarity">
    <text evidence="1">Belongs to the UPF0174 family.</text>
</comment>
<dbReference type="Pfam" id="PF03981">
    <property type="entry name" value="Ubiq_cyt_C_chap"/>
    <property type="match status" value="1"/>
</dbReference>
<evidence type="ECO:0000313" key="4">
    <source>
        <dbReference type="EMBL" id="SSY80061.1"/>
    </source>
</evidence>
<evidence type="ECO:0000259" key="2">
    <source>
        <dbReference type="Pfam" id="PF03981"/>
    </source>
</evidence>
<evidence type="ECO:0000259" key="3">
    <source>
        <dbReference type="Pfam" id="PF13099"/>
    </source>
</evidence>
<dbReference type="Pfam" id="PF13099">
    <property type="entry name" value="DUF3944"/>
    <property type="match status" value="1"/>
</dbReference>
<sequence length="254" mass="28475">MAYRDDAGLNFLGTLSSEELNDLVNILIYDKGGDKRLTENLTFSDNYKKYKPNHKMYWKEIAEEIQLFGGNTIVNLLFRFNKGVEYKEILCDVCNKLKVNYSKYAPIDMIENCLLQKILYDALKNMTPDQIKELGVELGIDNFNNLNAQALIGVFQTIFQAGGFASYKLTLVIVNATMKALTGKGLQLATNATITKTMSILTGPIGWAITGIWTAIDIASPAYRVTIPAVIQVAYLRKLSQNRDAIKQLENLNL</sequence>
<dbReference type="Proteomes" id="UP000254209">
    <property type="component" value="Unassembled WGS sequence"/>
</dbReference>
<evidence type="ECO:0000256" key="1">
    <source>
        <dbReference type="ARBA" id="ARBA00006436"/>
    </source>
</evidence>
<proteinExistence type="inferred from homology"/>
<feature type="domain" description="Ubiquinol-cytochrome c chaperone" evidence="2">
    <location>
        <begin position="57"/>
        <end position="228"/>
    </location>
</feature>
<evidence type="ECO:0000313" key="5">
    <source>
        <dbReference type="Proteomes" id="UP000254209"/>
    </source>
</evidence>
<dbReference type="EMBL" id="UFSO01000003">
    <property type="protein sequence ID" value="SSY80061.1"/>
    <property type="molecule type" value="Genomic_DNA"/>
</dbReference>
<dbReference type="STRING" id="1120980.GCA_000745955_02468"/>
<name>A0A376BT83_9NEIS</name>
<organism evidence="4 5">
    <name type="scientific">Alysiella crassa</name>
    <dbReference type="NCBI Taxonomy" id="153491"/>
    <lineage>
        <taxon>Bacteria</taxon>
        <taxon>Pseudomonadati</taxon>
        <taxon>Pseudomonadota</taxon>
        <taxon>Betaproteobacteria</taxon>
        <taxon>Neisseriales</taxon>
        <taxon>Neisseriaceae</taxon>
        <taxon>Alysiella</taxon>
    </lineage>
</organism>
<dbReference type="InterPro" id="IPR025217">
    <property type="entry name" value="DUF3944"/>
</dbReference>
<dbReference type="RefSeq" id="WP_034295497.1">
    <property type="nucleotide sequence ID" value="NZ_CP091519.2"/>
</dbReference>
<dbReference type="AlphaFoldDB" id="A0A376BT83"/>
<feature type="domain" description="DUF3944" evidence="3">
    <location>
        <begin position="3"/>
        <end position="37"/>
    </location>
</feature>